<keyword evidence="4 6" id="KW-1133">Transmembrane helix</keyword>
<feature type="transmembrane region" description="Helical" evidence="6">
    <location>
        <begin position="251"/>
        <end position="269"/>
    </location>
</feature>
<dbReference type="AlphaFoldDB" id="A0A1I6PB74"/>
<evidence type="ECO:0000256" key="3">
    <source>
        <dbReference type="ARBA" id="ARBA00022692"/>
    </source>
</evidence>
<dbReference type="InterPro" id="IPR020846">
    <property type="entry name" value="MFS_dom"/>
</dbReference>
<evidence type="ECO:0000256" key="5">
    <source>
        <dbReference type="ARBA" id="ARBA00023136"/>
    </source>
</evidence>
<accession>A0A1I6PB74</accession>
<feature type="transmembrane region" description="Helical" evidence="6">
    <location>
        <begin position="351"/>
        <end position="369"/>
    </location>
</feature>
<keyword evidence="3 6" id="KW-0812">Transmembrane</keyword>
<evidence type="ECO:0000313" key="8">
    <source>
        <dbReference type="EMBL" id="SFS37419.1"/>
    </source>
</evidence>
<keyword evidence="5 6" id="KW-0472">Membrane</keyword>
<sequence>MVLSPLGNILMSTMNLSTQEFGSVVSAYAISACLSGFLAAGFADKYDRKKLLLFFYTGFVIGTLFCALADTYVTLLAARIFTGIFGGVIGSISMAIVTDLFVLEQRGKVMGLIQMSFAASQILGIPLGLWMATHWGWHSTFFALVILSLFIGIAVVFKLKPVTEHLKFRNNKSPILHLWHTIKRKDYRTGFVAIMLLSMGGFMIAPFSSDFYVNNVKINIEDVPIIFMWSGIASVFIMPLIGRLSDRFDKLNLFVIGTVIACVMVIISTNLGPTPLWKVVIINILMFVGIMSRMVPSQALNSAVPEAEDRGAYMSVNSSLQQLAGGLGAIFAGFIVVKADATSPLKHFDTLGYVMVVIMLLCVFLMWRVNKMINAKK</sequence>
<organism evidence="8 9">
    <name type="scientific">Sphingobacterium wenxiniae</name>
    <dbReference type="NCBI Taxonomy" id="683125"/>
    <lineage>
        <taxon>Bacteria</taxon>
        <taxon>Pseudomonadati</taxon>
        <taxon>Bacteroidota</taxon>
        <taxon>Sphingobacteriia</taxon>
        <taxon>Sphingobacteriales</taxon>
        <taxon>Sphingobacteriaceae</taxon>
        <taxon>Sphingobacterium</taxon>
    </lineage>
</organism>
<dbReference type="PANTHER" id="PTHR43124">
    <property type="entry name" value="PURINE EFFLUX PUMP PBUE"/>
    <property type="match status" value="1"/>
</dbReference>
<dbReference type="GO" id="GO:0005886">
    <property type="term" value="C:plasma membrane"/>
    <property type="evidence" value="ECO:0007669"/>
    <property type="project" value="UniProtKB-SubCell"/>
</dbReference>
<dbReference type="PROSITE" id="PS50850">
    <property type="entry name" value="MFS"/>
    <property type="match status" value="1"/>
</dbReference>
<dbReference type="InterPro" id="IPR011701">
    <property type="entry name" value="MFS"/>
</dbReference>
<feature type="transmembrane region" description="Helical" evidence="6">
    <location>
        <begin position="275"/>
        <end position="292"/>
    </location>
</feature>
<keyword evidence="2" id="KW-1003">Cell membrane</keyword>
<proteinExistence type="predicted"/>
<dbReference type="PANTHER" id="PTHR43124:SF3">
    <property type="entry name" value="CHLORAMPHENICOL EFFLUX PUMP RV0191"/>
    <property type="match status" value="1"/>
</dbReference>
<evidence type="ECO:0000256" key="2">
    <source>
        <dbReference type="ARBA" id="ARBA00022475"/>
    </source>
</evidence>
<feature type="transmembrane region" description="Helical" evidence="6">
    <location>
        <begin position="20"/>
        <end position="39"/>
    </location>
</feature>
<evidence type="ECO:0000256" key="4">
    <source>
        <dbReference type="ARBA" id="ARBA00022989"/>
    </source>
</evidence>
<dbReference type="CDD" id="cd17324">
    <property type="entry name" value="MFS_NepI_like"/>
    <property type="match status" value="1"/>
</dbReference>
<feature type="transmembrane region" description="Helical" evidence="6">
    <location>
        <begin position="320"/>
        <end position="339"/>
    </location>
</feature>
<dbReference type="GO" id="GO:0022857">
    <property type="term" value="F:transmembrane transporter activity"/>
    <property type="evidence" value="ECO:0007669"/>
    <property type="project" value="InterPro"/>
</dbReference>
<protein>
    <submittedName>
        <fullName evidence="8">Predicted arabinose efflux permease, MFS family</fullName>
    </submittedName>
</protein>
<dbReference type="Gene3D" id="1.20.1250.20">
    <property type="entry name" value="MFS general substrate transporter like domains"/>
    <property type="match status" value="1"/>
</dbReference>
<dbReference type="InterPro" id="IPR050189">
    <property type="entry name" value="MFS_Efflux_Transporters"/>
</dbReference>
<evidence type="ECO:0000256" key="1">
    <source>
        <dbReference type="ARBA" id="ARBA00004651"/>
    </source>
</evidence>
<dbReference type="InterPro" id="IPR036259">
    <property type="entry name" value="MFS_trans_sf"/>
</dbReference>
<dbReference type="Proteomes" id="UP000198785">
    <property type="component" value="Unassembled WGS sequence"/>
</dbReference>
<evidence type="ECO:0000259" key="7">
    <source>
        <dbReference type="PROSITE" id="PS50850"/>
    </source>
</evidence>
<evidence type="ECO:0000256" key="6">
    <source>
        <dbReference type="SAM" id="Phobius"/>
    </source>
</evidence>
<dbReference type="Pfam" id="PF07690">
    <property type="entry name" value="MFS_1"/>
    <property type="match status" value="1"/>
</dbReference>
<feature type="transmembrane region" description="Helical" evidence="6">
    <location>
        <begin position="80"/>
        <end position="102"/>
    </location>
</feature>
<feature type="transmembrane region" description="Helical" evidence="6">
    <location>
        <begin position="187"/>
        <end position="205"/>
    </location>
</feature>
<feature type="transmembrane region" description="Helical" evidence="6">
    <location>
        <begin position="137"/>
        <end position="159"/>
    </location>
</feature>
<dbReference type="SUPFAM" id="SSF103473">
    <property type="entry name" value="MFS general substrate transporter"/>
    <property type="match status" value="1"/>
</dbReference>
<feature type="transmembrane region" description="Helical" evidence="6">
    <location>
        <begin position="51"/>
        <end position="74"/>
    </location>
</feature>
<name>A0A1I6PB74_9SPHI</name>
<feature type="transmembrane region" description="Helical" evidence="6">
    <location>
        <begin position="225"/>
        <end position="244"/>
    </location>
</feature>
<keyword evidence="9" id="KW-1185">Reference proteome</keyword>
<comment type="subcellular location">
    <subcellularLocation>
        <location evidence="1">Cell membrane</location>
        <topology evidence="1">Multi-pass membrane protein</topology>
    </subcellularLocation>
</comment>
<feature type="transmembrane region" description="Helical" evidence="6">
    <location>
        <begin position="109"/>
        <end position="131"/>
    </location>
</feature>
<reference evidence="8 9" key="1">
    <citation type="submission" date="2016-10" db="EMBL/GenBank/DDBJ databases">
        <authorList>
            <person name="de Groot N.N."/>
        </authorList>
    </citation>
    <scope>NUCLEOTIDE SEQUENCE [LARGE SCALE GENOMIC DNA]</scope>
    <source>
        <strain evidence="8 9">DSM 22789</strain>
    </source>
</reference>
<evidence type="ECO:0000313" key="9">
    <source>
        <dbReference type="Proteomes" id="UP000198785"/>
    </source>
</evidence>
<dbReference type="STRING" id="683125.SAMN05660206_101374"/>
<feature type="domain" description="Major facilitator superfamily (MFS) profile" evidence="7">
    <location>
        <begin position="1"/>
        <end position="370"/>
    </location>
</feature>
<gene>
    <name evidence="8" type="ORF">SAMN05660206_101374</name>
</gene>
<dbReference type="EMBL" id="FOZZ01000001">
    <property type="protein sequence ID" value="SFS37419.1"/>
    <property type="molecule type" value="Genomic_DNA"/>
</dbReference>